<accession>A0A4Y9XTC6</accession>
<comment type="caution">
    <text evidence="1">The sequence shown here is derived from an EMBL/GenBank/DDBJ whole genome shotgun (WGS) entry which is preliminary data.</text>
</comment>
<dbReference type="SUPFAM" id="SSF52047">
    <property type="entry name" value="RNI-like"/>
    <property type="match status" value="1"/>
</dbReference>
<sequence>MDSLNELQAVKRLPATNVALYSTRREPIWDFDVTYDNYHCDFASLLEARKGSLTRLTAPGQAVWDCPIHALQGLTHLTITDARRLSNITLLFHHCERLEYLHIVLNDDPPDLFAALAADPAALPRLTHFKLYTPPANPAGLDALAGFLRTKKRLRCLDYSDGEASDIEDMAPVISAIQSLPTLEVLGLHIALHVNGPAQFDALKSAIPASVTALSVVLDYSDLDESCSWIEVVREGFLAVSYAENTHIGASSSGQAYQCSLSPTRSLKLVGQRSRFYEVQRAEDGVTLSQPWSLTKTEFRTAADFGCEDWEWLMRDLFPGRDY</sequence>
<dbReference type="Gene3D" id="3.80.10.10">
    <property type="entry name" value="Ribonuclease Inhibitor"/>
    <property type="match status" value="1"/>
</dbReference>
<organism evidence="1 2">
    <name type="scientific">Rhodofomes roseus</name>
    <dbReference type="NCBI Taxonomy" id="34475"/>
    <lineage>
        <taxon>Eukaryota</taxon>
        <taxon>Fungi</taxon>
        <taxon>Dikarya</taxon>
        <taxon>Basidiomycota</taxon>
        <taxon>Agaricomycotina</taxon>
        <taxon>Agaricomycetes</taxon>
        <taxon>Polyporales</taxon>
        <taxon>Rhodofomes</taxon>
    </lineage>
</organism>
<evidence type="ECO:0000313" key="2">
    <source>
        <dbReference type="Proteomes" id="UP000298390"/>
    </source>
</evidence>
<evidence type="ECO:0000313" key="1">
    <source>
        <dbReference type="EMBL" id="TFY53305.1"/>
    </source>
</evidence>
<gene>
    <name evidence="1" type="ORF">EVJ58_g9524</name>
</gene>
<dbReference type="Proteomes" id="UP000298390">
    <property type="component" value="Unassembled WGS sequence"/>
</dbReference>
<protein>
    <submittedName>
        <fullName evidence="1">Uncharacterized protein</fullName>
    </submittedName>
</protein>
<proteinExistence type="predicted"/>
<reference evidence="1 2" key="1">
    <citation type="submission" date="2019-01" db="EMBL/GenBank/DDBJ databases">
        <title>Genome sequencing of the rare red list fungi Fomitopsis rosea.</title>
        <authorList>
            <person name="Buettner E."/>
            <person name="Kellner H."/>
        </authorList>
    </citation>
    <scope>NUCLEOTIDE SEQUENCE [LARGE SCALE GENOMIC DNA]</scope>
    <source>
        <strain evidence="1 2">DSM 105464</strain>
    </source>
</reference>
<dbReference type="AlphaFoldDB" id="A0A4Y9XTC6"/>
<dbReference type="InterPro" id="IPR032675">
    <property type="entry name" value="LRR_dom_sf"/>
</dbReference>
<name>A0A4Y9XTC6_9APHY</name>
<dbReference type="EMBL" id="SEKV01000842">
    <property type="protein sequence ID" value="TFY53305.1"/>
    <property type="molecule type" value="Genomic_DNA"/>
</dbReference>